<evidence type="ECO:0000256" key="14">
    <source>
        <dbReference type="PROSITE-ProRule" id="PRU00560"/>
    </source>
</evidence>
<dbReference type="GO" id="GO:0005524">
    <property type="term" value="F:ATP binding"/>
    <property type="evidence" value="ECO:0007669"/>
    <property type="project" value="UniProtKB-UniRule"/>
</dbReference>
<dbReference type="PROSITE" id="PS51198">
    <property type="entry name" value="UVRD_HELICASE_ATP_BIND"/>
    <property type="match status" value="1"/>
</dbReference>
<dbReference type="EC" id="3.1.-.-" evidence="13"/>
<dbReference type="FunFam" id="3.40.50.300:FF:001236">
    <property type="entry name" value="ATP-dependent helicase/nuclease subunit A"/>
    <property type="match status" value="1"/>
</dbReference>
<keyword evidence="5 13" id="KW-0347">Helicase</keyword>
<dbReference type="Gene3D" id="3.40.50.300">
    <property type="entry name" value="P-loop containing nucleotide triphosphate hydrolases"/>
    <property type="match status" value="4"/>
</dbReference>
<comment type="subunit">
    <text evidence="13">Heterodimer of AddA and AddB/RexB.</text>
</comment>
<dbReference type="InterPro" id="IPR014017">
    <property type="entry name" value="DNA_helicase_UvrD-like_C"/>
</dbReference>
<evidence type="ECO:0000256" key="8">
    <source>
        <dbReference type="ARBA" id="ARBA00023125"/>
    </source>
</evidence>
<dbReference type="KEGG" id="cpro:CPRO_03230"/>
<dbReference type="Proteomes" id="UP000068026">
    <property type="component" value="Chromosome"/>
</dbReference>
<evidence type="ECO:0000313" key="20">
    <source>
        <dbReference type="Proteomes" id="UP000184204"/>
    </source>
</evidence>
<dbReference type="InterPro" id="IPR027417">
    <property type="entry name" value="P-loop_NTPase"/>
</dbReference>
<dbReference type="Gene3D" id="3.90.320.10">
    <property type="match status" value="1"/>
</dbReference>
<dbReference type="EMBL" id="CP014223">
    <property type="protein sequence ID" value="AMJ39945.1"/>
    <property type="molecule type" value="Genomic_DNA"/>
</dbReference>
<dbReference type="Pfam" id="PF13361">
    <property type="entry name" value="UvrD_C"/>
    <property type="match status" value="2"/>
</dbReference>
<dbReference type="GO" id="GO:0033202">
    <property type="term" value="C:DNA helicase complex"/>
    <property type="evidence" value="ECO:0007669"/>
    <property type="project" value="TreeGrafter"/>
</dbReference>
<reference evidence="18" key="4">
    <citation type="submission" date="2016-11" db="EMBL/GenBank/DDBJ databases">
        <authorList>
            <person name="Varghese N."/>
            <person name="Submissions S."/>
        </authorList>
    </citation>
    <scope>NUCLEOTIDE SEQUENCE</scope>
    <source>
        <strain evidence="18">DSM 1682</strain>
    </source>
</reference>
<keyword evidence="1 13" id="KW-0540">Nuclease</keyword>
<dbReference type="InterPro" id="IPR000212">
    <property type="entry name" value="DNA_helicase_UvrD/REP"/>
</dbReference>
<dbReference type="GO" id="GO:0003690">
    <property type="term" value="F:double-stranded DNA binding"/>
    <property type="evidence" value="ECO:0007669"/>
    <property type="project" value="UniProtKB-UniRule"/>
</dbReference>
<comment type="cofactor">
    <cofactor evidence="13">
        <name>Mg(2+)</name>
        <dbReference type="ChEBI" id="CHEBI:18420"/>
    </cofactor>
</comment>
<dbReference type="EMBL" id="FQUA01000001">
    <property type="protein sequence ID" value="SHE27156.1"/>
    <property type="molecule type" value="Genomic_DNA"/>
</dbReference>
<evidence type="ECO:0000256" key="13">
    <source>
        <dbReference type="HAMAP-Rule" id="MF_01451"/>
    </source>
</evidence>
<keyword evidence="4 13" id="KW-0378">Hydrolase</keyword>
<evidence type="ECO:0000256" key="9">
    <source>
        <dbReference type="ARBA" id="ARBA00023204"/>
    </source>
</evidence>
<proteinExistence type="inferred from homology"/>
<organism evidence="18 20">
    <name type="scientific">Anaerotignum propionicum DSM 1682</name>
    <dbReference type="NCBI Taxonomy" id="991789"/>
    <lineage>
        <taxon>Bacteria</taxon>
        <taxon>Bacillati</taxon>
        <taxon>Bacillota</taxon>
        <taxon>Clostridia</taxon>
        <taxon>Lachnospirales</taxon>
        <taxon>Anaerotignaceae</taxon>
        <taxon>Anaerotignum</taxon>
    </lineage>
</organism>
<dbReference type="HAMAP" id="MF_01451">
    <property type="entry name" value="AddA"/>
    <property type="match status" value="1"/>
</dbReference>
<dbReference type="InterPro" id="IPR011335">
    <property type="entry name" value="Restrct_endonuc-II-like"/>
</dbReference>
<dbReference type="SUPFAM" id="SSF52540">
    <property type="entry name" value="P-loop containing nucleoside triphosphate hydrolases"/>
    <property type="match status" value="1"/>
</dbReference>
<keyword evidence="19" id="KW-1185">Reference proteome</keyword>
<evidence type="ECO:0000256" key="11">
    <source>
        <dbReference type="ARBA" id="ARBA00034617"/>
    </source>
</evidence>
<accession>A0A0X8VBX5</accession>
<dbReference type="SUPFAM" id="SSF52980">
    <property type="entry name" value="Restriction endonuclease-like"/>
    <property type="match status" value="1"/>
</dbReference>
<dbReference type="GO" id="GO:0000724">
    <property type="term" value="P:double-strand break repair via homologous recombination"/>
    <property type="evidence" value="ECO:0007669"/>
    <property type="project" value="UniProtKB-UniRule"/>
</dbReference>
<dbReference type="AlphaFoldDB" id="A0A0X8VBX5"/>
<evidence type="ECO:0000313" key="17">
    <source>
        <dbReference type="EMBL" id="AMJ39945.1"/>
    </source>
</evidence>
<dbReference type="InterPro" id="IPR011604">
    <property type="entry name" value="PDDEXK-like_dom_sf"/>
</dbReference>
<protein>
    <recommendedName>
        <fullName evidence="13">ATP-dependent helicase/nuclease subunit A</fullName>
        <ecNumber evidence="13">3.1.-.-</ecNumber>
        <ecNumber evidence="13">5.6.2.4</ecNumber>
    </recommendedName>
    <alternativeName>
        <fullName evidence="13">ATP-dependent helicase/nuclease AddA</fullName>
    </alternativeName>
    <alternativeName>
        <fullName evidence="13">DNA 3'-5' helicase AddA</fullName>
    </alternativeName>
</protein>
<keyword evidence="2 13" id="KW-0547">Nucleotide-binding</keyword>
<dbReference type="RefSeq" id="WP_066047071.1">
    <property type="nucleotide sequence ID" value="NZ_CP014223.1"/>
</dbReference>
<keyword evidence="6 13" id="KW-0269">Exonuclease</keyword>
<dbReference type="Proteomes" id="UP000184204">
    <property type="component" value="Unassembled WGS sequence"/>
</dbReference>
<evidence type="ECO:0000256" key="6">
    <source>
        <dbReference type="ARBA" id="ARBA00022839"/>
    </source>
</evidence>
<dbReference type="EC" id="5.6.2.4" evidence="13"/>
<evidence type="ECO:0000256" key="12">
    <source>
        <dbReference type="ARBA" id="ARBA00048988"/>
    </source>
</evidence>
<dbReference type="PANTHER" id="PTHR11070">
    <property type="entry name" value="UVRD / RECB / PCRA DNA HELICASE FAMILY MEMBER"/>
    <property type="match status" value="1"/>
</dbReference>
<dbReference type="GO" id="GO:0043138">
    <property type="term" value="F:3'-5' DNA helicase activity"/>
    <property type="evidence" value="ECO:0007669"/>
    <property type="project" value="UniProtKB-UniRule"/>
</dbReference>
<evidence type="ECO:0000256" key="10">
    <source>
        <dbReference type="ARBA" id="ARBA00023235"/>
    </source>
</evidence>
<evidence type="ECO:0000256" key="3">
    <source>
        <dbReference type="ARBA" id="ARBA00022763"/>
    </source>
</evidence>
<reference evidence="17 19" key="1">
    <citation type="journal article" date="2016" name="Genome Announc.">
        <title>Complete Genome Sequence of the Amino Acid-Fermenting Clostridium propionicum X2 (DSM 1682).</title>
        <authorList>
            <person name="Poehlein A."/>
            <person name="Schlien K."/>
            <person name="Chowdhury N.P."/>
            <person name="Gottschalk G."/>
            <person name="Buckel W."/>
            <person name="Daniel R."/>
        </authorList>
    </citation>
    <scope>NUCLEOTIDE SEQUENCE [LARGE SCALE GENOMIC DNA]</scope>
    <source>
        <strain evidence="17 19">X2</strain>
    </source>
</reference>
<dbReference type="GO" id="GO:0008408">
    <property type="term" value="F:3'-5' exonuclease activity"/>
    <property type="evidence" value="ECO:0007669"/>
    <property type="project" value="UniProtKB-UniRule"/>
</dbReference>
<keyword evidence="9 13" id="KW-0234">DNA repair</keyword>
<evidence type="ECO:0000259" key="15">
    <source>
        <dbReference type="PROSITE" id="PS51198"/>
    </source>
</evidence>
<feature type="domain" description="UvrD-like helicase ATP-binding" evidence="15">
    <location>
        <begin position="4"/>
        <end position="476"/>
    </location>
</feature>
<evidence type="ECO:0000313" key="19">
    <source>
        <dbReference type="Proteomes" id="UP000068026"/>
    </source>
</evidence>
<dbReference type="PANTHER" id="PTHR11070:SF48">
    <property type="entry name" value="ATP-DEPENDENT HELICASE_NUCLEASE SUBUNIT A"/>
    <property type="match status" value="1"/>
</dbReference>
<feature type="binding site" evidence="14">
    <location>
        <begin position="25"/>
        <end position="32"/>
    </location>
    <ligand>
        <name>ATP</name>
        <dbReference type="ChEBI" id="CHEBI:30616"/>
    </ligand>
</feature>
<keyword evidence="8 13" id="KW-0238">DNA-binding</keyword>
<dbReference type="OrthoDB" id="9810135at2"/>
<keyword evidence="3 13" id="KW-0227">DNA damage</keyword>
<sequence length="1223" mass="140116">MGENRWTEEQLQAIEARGCDLLVSAAAGSGKTAVLVERIIRRITVDQPPMDIDRLLVVTFTKAAASEMSQRIGGAIAKKLEQEPKNLHLQNQLTLLARADIKTIHAFCLQTIREYYHLLDIDPAVRTGDPGEIKLLQQEVLEDYFEELYEKQDEVFFQLLETFGEETKDSRLKELLLQLYNFAQGYPDPVKLLLEMAEQFHLKDGETVDTCKWMPIIRESIKGGVAFARELLERAMGLAASTSGFEAYLECMEKEAQGLEQLEEALPFGYGKWRMAFLQTEFQRLPGYRGEEKELAEDIKSLRNEAKDIRSKLGETYFSFSEEMQVELLGALYPVAKGLAVLVDGFLQRFLDSKKEKLVIDFHDYEHFCLQILVEKGSTVGHLIPTAAALEIQKRYDEIMIDEYQDSNMVQEMILAAVSGESGGKNNRFMVGDVKQSIYRFRLAMPQLFNEKYHTYPLEEGGKCRKIILSKNFRSRKNILDGANFLFRQLMSKDFGDVEYNDEAALYAGAVFPDTQISHGGENEVILVESQSLLEEEGMGELDELNRRQLEAMAIADKIKTMMAEGFCVVDKESGAYRPLEFRDISILLRSMKNWGSILDDVFGQAGLPYYAETAEGYYDVPEVDTVLNLLRLLDNPRQDIPLISVLHSPLYGLSGDELMQMRLNGGNGLFFDCIQGYLHQGDDSELKEKLQGFIGDLAKWRGRVKELTLHELLHYLYEESGYYDYVGMTAGGSLRQANLRLLLEKAEQFEQGSHKGLFFFIRYVEDMKTAEAESASAKLQSEGENLIRVMTIHKSKGLEFPVVFVADCGKQFNEMDVRAAVLTHQEWGFGMDYKDLQRRAVYRTLSKTALAEVIRLENLAEELRVLYVALTRAKEKLILTGTVKDLEKAVKKWADGAEGKKDRLSVFRLRRSKSYLDWMMPALLRHPDAKWLREQFGVSHGVKVFLEEPSVWSFQRKTRGDILLQMEEKKAQSEEQENYFALWDTETDFSGSRDELFSLLQWQYPYLKATSLPSKLSISEVKRRNLEEITGEPVFSTVEIKLPQVLEREGALTATEIGTAMHAVMEYADFHQEYDAERLESLLEEMLKKGRLSEKEFGALRKNELLVFFTSSLAERIRNCDGVAKERPFAMLMAAKELFWGTEYADVEDMVLLNGIIDCYFMEGDNLILLDYKSDRIFDEEALRKRYEIQLQLYRRALEQALGKRVTEVYIYSFAMGRGILI</sequence>
<dbReference type="Pfam" id="PF00580">
    <property type="entry name" value="UvrD-helicase"/>
    <property type="match status" value="1"/>
</dbReference>
<evidence type="ECO:0000256" key="2">
    <source>
        <dbReference type="ARBA" id="ARBA00022741"/>
    </source>
</evidence>
<keyword evidence="10 13" id="KW-0413">Isomerase</keyword>
<dbReference type="InterPro" id="IPR014016">
    <property type="entry name" value="UvrD-like_ATP-bd"/>
</dbReference>
<dbReference type="InterPro" id="IPR038726">
    <property type="entry name" value="PDDEXK_AddAB-type"/>
</dbReference>
<dbReference type="PROSITE" id="PS51217">
    <property type="entry name" value="UVRD_HELICASE_CTER"/>
    <property type="match status" value="1"/>
</dbReference>
<dbReference type="NCBIfam" id="TIGR02785">
    <property type="entry name" value="addA_Gpos"/>
    <property type="match status" value="1"/>
</dbReference>
<evidence type="ECO:0000259" key="16">
    <source>
        <dbReference type="PROSITE" id="PS51217"/>
    </source>
</evidence>
<evidence type="ECO:0000256" key="4">
    <source>
        <dbReference type="ARBA" id="ARBA00022801"/>
    </source>
</evidence>
<comment type="similarity">
    <text evidence="13">Belongs to the helicase family. AddA subfamily.</text>
</comment>
<keyword evidence="7 13" id="KW-0067">ATP-binding</keyword>
<evidence type="ECO:0000256" key="1">
    <source>
        <dbReference type="ARBA" id="ARBA00022722"/>
    </source>
</evidence>
<dbReference type="GO" id="GO:0005829">
    <property type="term" value="C:cytosol"/>
    <property type="evidence" value="ECO:0007669"/>
    <property type="project" value="TreeGrafter"/>
</dbReference>
<evidence type="ECO:0000256" key="5">
    <source>
        <dbReference type="ARBA" id="ARBA00022806"/>
    </source>
</evidence>
<dbReference type="Pfam" id="PF12705">
    <property type="entry name" value="PDDEXK_1"/>
    <property type="match status" value="1"/>
</dbReference>
<comment type="function">
    <text evidence="13">The heterodimer acts as both an ATP-dependent DNA helicase and an ATP-dependent, dual-direction single-stranded exonuclease. Recognizes the chi site generating a DNA molecule suitable for the initiation of homologous recombination. The AddA nuclease domain is required for chi fragment generation; this subunit has the helicase and 3' -&gt; 5' nuclease activities.</text>
</comment>
<dbReference type="InterPro" id="IPR014152">
    <property type="entry name" value="AddA"/>
</dbReference>
<evidence type="ECO:0000256" key="7">
    <source>
        <dbReference type="ARBA" id="ARBA00022840"/>
    </source>
</evidence>
<comment type="catalytic activity">
    <reaction evidence="11 13">
        <text>Couples ATP hydrolysis with the unwinding of duplex DNA by translocating in the 3'-5' direction.</text>
        <dbReference type="EC" id="5.6.2.4"/>
    </reaction>
</comment>
<reference evidence="20" key="3">
    <citation type="submission" date="2016-11" db="EMBL/GenBank/DDBJ databases">
        <authorList>
            <person name="Jaros S."/>
            <person name="Januszkiewicz K."/>
            <person name="Wedrychowicz H."/>
        </authorList>
    </citation>
    <scope>NUCLEOTIDE SEQUENCE [LARGE SCALE GENOMIC DNA]</scope>
    <source>
        <strain evidence="20">DSM 1682</strain>
    </source>
</reference>
<comment type="catalytic activity">
    <reaction evidence="12 13">
        <text>ATP + H2O = ADP + phosphate + H(+)</text>
        <dbReference type="Rhea" id="RHEA:13065"/>
        <dbReference type="ChEBI" id="CHEBI:15377"/>
        <dbReference type="ChEBI" id="CHEBI:15378"/>
        <dbReference type="ChEBI" id="CHEBI:30616"/>
        <dbReference type="ChEBI" id="CHEBI:43474"/>
        <dbReference type="ChEBI" id="CHEBI:456216"/>
        <dbReference type="EC" id="5.6.2.4"/>
    </reaction>
</comment>
<feature type="domain" description="UvrD-like helicase C-terminal" evidence="16">
    <location>
        <begin position="477"/>
        <end position="798"/>
    </location>
</feature>
<evidence type="ECO:0000313" key="18">
    <source>
        <dbReference type="EMBL" id="SHE27156.1"/>
    </source>
</evidence>
<gene>
    <name evidence="13 17" type="primary">addA</name>
    <name evidence="17" type="ORF">CPRO_03230</name>
    <name evidence="18" type="ORF">SAMN02745151_00028</name>
</gene>
<name>A0A0X8VBX5_ANAPI</name>
<reference evidence="19" key="2">
    <citation type="submission" date="2016-01" db="EMBL/GenBank/DDBJ databases">
        <authorList>
            <person name="Poehlein A."/>
            <person name="Schlien K."/>
            <person name="Gottschalk G."/>
            <person name="Buckel W."/>
            <person name="Daniel R."/>
        </authorList>
    </citation>
    <scope>NUCLEOTIDE SEQUENCE [LARGE SCALE GENOMIC DNA]</scope>
    <source>
        <strain evidence="19">X2</strain>
    </source>
</reference>